<dbReference type="InterPro" id="IPR003593">
    <property type="entry name" value="AAA+_ATPase"/>
</dbReference>
<keyword evidence="1" id="KW-0472">Membrane</keyword>
<organism evidence="3 4">
    <name type="scientific">Psychrosphaera saromensis</name>
    <dbReference type="NCBI Taxonomy" id="716813"/>
    <lineage>
        <taxon>Bacteria</taxon>
        <taxon>Pseudomonadati</taxon>
        <taxon>Pseudomonadota</taxon>
        <taxon>Gammaproteobacteria</taxon>
        <taxon>Alteromonadales</taxon>
        <taxon>Pseudoalteromonadaceae</taxon>
        <taxon>Psychrosphaera</taxon>
    </lineage>
</organism>
<evidence type="ECO:0000313" key="4">
    <source>
        <dbReference type="Proteomes" id="UP000239007"/>
    </source>
</evidence>
<protein>
    <recommendedName>
        <fullName evidence="2">AAA+ ATPase domain-containing protein</fullName>
    </recommendedName>
</protein>
<keyword evidence="1" id="KW-1133">Transmembrane helix</keyword>
<evidence type="ECO:0000256" key="1">
    <source>
        <dbReference type="SAM" id="Phobius"/>
    </source>
</evidence>
<accession>A0A2S7UY36</accession>
<reference evidence="3 4" key="1">
    <citation type="submission" date="2016-12" db="EMBL/GenBank/DDBJ databases">
        <title>Diversity of luminous bacteria.</title>
        <authorList>
            <person name="Yoshizawa S."/>
            <person name="Kogure K."/>
        </authorList>
    </citation>
    <scope>NUCLEOTIDE SEQUENCE [LARGE SCALE GENOMIC DNA]</scope>
    <source>
        <strain evidence="3 4">SA4-48</strain>
    </source>
</reference>
<dbReference type="SUPFAM" id="SSF52540">
    <property type="entry name" value="P-loop containing nucleoside triphosphate hydrolases"/>
    <property type="match status" value="1"/>
</dbReference>
<dbReference type="InterPro" id="IPR052026">
    <property type="entry name" value="ExeA_AAA_ATPase_DNA-bind"/>
</dbReference>
<dbReference type="Pfam" id="PF13401">
    <property type="entry name" value="AAA_22"/>
    <property type="match status" value="1"/>
</dbReference>
<comment type="caution">
    <text evidence="3">The sequence shown here is derived from an EMBL/GenBank/DDBJ whole genome shotgun (WGS) entry which is preliminary data.</text>
</comment>
<keyword evidence="1" id="KW-0812">Transmembrane</keyword>
<feature type="domain" description="AAA+ ATPase" evidence="2">
    <location>
        <begin position="42"/>
        <end position="195"/>
    </location>
</feature>
<dbReference type="RefSeq" id="WP_105053368.1">
    <property type="nucleotide sequence ID" value="NZ_BMYG01000001.1"/>
</dbReference>
<dbReference type="OrthoDB" id="9780149at2"/>
<feature type="transmembrane region" description="Helical" evidence="1">
    <location>
        <begin position="280"/>
        <end position="302"/>
    </location>
</feature>
<dbReference type="PANTHER" id="PTHR35894:SF1">
    <property type="entry name" value="PHOSPHORIBULOKINASE _ URIDINE KINASE FAMILY"/>
    <property type="match status" value="1"/>
</dbReference>
<evidence type="ECO:0000313" key="3">
    <source>
        <dbReference type="EMBL" id="PQJ54843.1"/>
    </source>
</evidence>
<dbReference type="InterPro" id="IPR049945">
    <property type="entry name" value="AAA_22"/>
</dbReference>
<keyword evidence="4" id="KW-1185">Reference proteome</keyword>
<dbReference type="AlphaFoldDB" id="A0A2S7UY36"/>
<proteinExistence type="predicted"/>
<sequence>MYLEYFQLKQEPFNIAPNPNLMYPSSRHKEAIGYLRYGLRGSGGFVMLTGEVGTGKTMVSRAVLGDLPDTFNVAYILNPTLNNIQLLQTVCESFEIPVEHKDDHKVLSDALQLFLIEQDKLGKSSLLVIDEAQHLSTQALEQLRLFTNLETNDKKLLQIILIGQPELQEKLNTRELRQLAQRITARYHLLPLTKDETFAYINHRVIAVGGSRPLFDKKSMTIIFQQAKGTPRLINLLADRALMGAYAKGQFFVDNKTTKQAVAEVLGGQLQARPQRNKKLAIYAAAILVVMTFSLMLAGYFFSGSL</sequence>
<dbReference type="Proteomes" id="UP000239007">
    <property type="component" value="Unassembled WGS sequence"/>
</dbReference>
<gene>
    <name evidence="3" type="ORF">BTO11_15080</name>
</gene>
<dbReference type="CDD" id="cd00009">
    <property type="entry name" value="AAA"/>
    <property type="match status" value="1"/>
</dbReference>
<dbReference type="SMART" id="SM00382">
    <property type="entry name" value="AAA"/>
    <property type="match status" value="1"/>
</dbReference>
<dbReference type="GO" id="GO:0016887">
    <property type="term" value="F:ATP hydrolysis activity"/>
    <property type="evidence" value="ECO:0007669"/>
    <property type="project" value="InterPro"/>
</dbReference>
<dbReference type="PANTHER" id="PTHR35894">
    <property type="entry name" value="GENERAL SECRETION PATHWAY PROTEIN A-RELATED"/>
    <property type="match status" value="1"/>
</dbReference>
<dbReference type="Gene3D" id="3.40.50.300">
    <property type="entry name" value="P-loop containing nucleotide triphosphate hydrolases"/>
    <property type="match status" value="1"/>
</dbReference>
<dbReference type="InterPro" id="IPR027417">
    <property type="entry name" value="P-loop_NTPase"/>
</dbReference>
<dbReference type="EMBL" id="MSCH01000003">
    <property type="protein sequence ID" value="PQJ54843.1"/>
    <property type="molecule type" value="Genomic_DNA"/>
</dbReference>
<evidence type="ECO:0000259" key="2">
    <source>
        <dbReference type="SMART" id="SM00382"/>
    </source>
</evidence>
<name>A0A2S7UY36_9GAMM</name>